<dbReference type="Proteomes" id="UP000814243">
    <property type="component" value="Unassembled WGS sequence"/>
</dbReference>
<evidence type="ECO:0000313" key="3">
    <source>
        <dbReference type="EMBL" id="KAH9634263.1"/>
    </source>
</evidence>
<dbReference type="EMBL" id="JACEFF010000620">
    <property type="protein sequence ID" value="KAH9634263.1"/>
    <property type="molecule type" value="Genomic_DNA"/>
</dbReference>
<accession>A0A922SER6</accession>
<evidence type="ECO:0000256" key="1">
    <source>
        <dbReference type="SAM" id="Coils"/>
    </source>
</evidence>
<reference evidence="3" key="1">
    <citation type="journal article" date="2021" name="G3 (Bethesda)">
        <title>Genome and transcriptome analysis of the beet armyworm Spodoptera exigua reveals targets for pest control. .</title>
        <authorList>
            <person name="Simon S."/>
            <person name="Breeschoten T."/>
            <person name="Jansen H.J."/>
            <person name="Dirks R.P."/>
            <person name="Schranz M.E."/>
            <person name="Ros V.I.D."/>
        </authorList>
    </citation>
    <scope>NUCLEOTIDE SEQUENCE</scope>
    <source>
        <strain evidence="3">TB_SE_WUR_2020</strain>
    </source>
</reference>
<organism evidence="3 4">
    <name type="scientific">Spodoptera exigua</name>
    <name type="common">Beet armyworm</name>
    <name type="synonym">Noctua fulgens</name>
    <dbReference type="NCBI Taxonomy" id="7107"/>
    <lineage>
        <taxon>Eukaryota</taxon>
        <taxon>Metazoa</taxon>
        <taxon>Ecdysozoa</taxon>
        <taxon>Arthropoda</taxon>
        <taxon>Hexapoda</taxon>
        <taxon>Insecta</taxon>
        <taxon>Pterygota</taxon>
        <taxon>Neoptera</taxon>
        <taxon>Endopterygota</taxon>
        <taxon>Lepidoptera</taxon>
        <taxon>Glossata</taxon>
        <taxon>Ditrysia</taxon>
        <taxon>Noctuoidea</taxon>
        <taxon>Noctuidae</taxon>
        <taxon>Amphipyrinae</taxon>
        <taxon>Spodoptera</taxon>
    </lineage>
</organism>
<proteinExistence type="predicted"/>
<feature type="region of interest" description="Disordered" evidence="2">
    <location>
        <begin position="25"/>
        <end position="49"/>
    </location>
</feature>
<sequence>MTPEQKKLWKCQTCRCKVPKTGNLNTPIRQPDYKLTKPPNPSVEKTNTPENNITIRKKPNNTSFNMTLSDDSSFLGDTICSEERVNHISNNPSLQNLSELIMHRLKENNKYIISEIKNTIEDEIKKAIYKLKEELEGRTNTLSKQNEERKLEIKSITKKIEDLNKQNEILKEEIKELQTMKTITEPKHTENNSKKIVIYGLTEQHNETEWELHSRLIDMFHEILNVDLTGYIEEIYRIGRKNTKNRPLSLTFSEIKYLLEKKNGCFGLRENENQG</sequence>
<name>A0A922SER6_SPOEX</name>
<gene>
    <name evidence="3" type="ORF">HF086_011523</name>
</gene>
<feature type="coiled-coil region" evidence="1">
    <location>
        <begin position="146"/>
        <end position="180"/>
    </location>
</feature>
<protein>
    <submittedName>
        <fullName evidence="3">Uncharacterized protein</fullName>
    </submittedName>
</protein>
<comment type="caution">
    <text evidence="3">The sequence shown here is derived from an EMBL/GenBank/DDBJ whole genome shotgun (WGS) entry which is preliminary data.</text>
</comment>
<evidence type="ECO:0000256" key="2">
    <source>
        <dbReference type="SAM" id="MobiDB-lite"/>
    </source>
</evidence>
<evidence type="ECO:0000313" key="4">
    <source>
        <dbReference type="Proteomes" id="UP000814243"/>
    </source>
</evidence>
<keyword evidence="1" id="KW-0175">Coiled coil</keyword>
<dbReference type="AlphaFoldDB" id="A0A922SER6"/>